<evidence type="ECO:0000313" key="2">
    <source>
        <dbReference type="EMBL" id="OGD69805.1"/>
    </source>
</evidence>
<organism evidence="2 3">
    <name type="scientific">Candidatus Collierbacteria bacterium RIFCSPHIGHO2_02_FULL_49_10</name>
    <dbReference type="NCBI Taxonomy" id="1817723"/>
    <lineage>
        <taxon>Bacteria</taxon>
        <taxon>Candidatus Collieribacteriota</taxon>
    </lineage>
</organism>
<accession>A0A1F5ER05</accession>
<evidence type="ECO:0000256" key="1">
    <source>
        <dbReference type="SAM" id="Phobius"/>
    </source>
</evidence>
<evidence type="ECO:0000313" key="3">
    <source>
        <dbReference type="Proteomes" id="UP000177390"/>
    </source>
</evidence>
<protein>
    <submittedName>
        <fullName evidence="2">Uncharacterized protein</fullName>
    </submittedName>
</protein>
<keyword evidence="1" id="KW-0472">Membrane</keyword>
<reference evidence="2 3" key="1">
    <citation type="journal article" date="2016" name="Nat. Commun.">
        <title>Thousands of microbial genomes shed light on interconnected biogeochemical processes in an aquifer system.</title>
        <authorList>
            <person name="Anantharaman K."/>
            <person name="Brown C.T."/>
            <person name="Hug L.A."/>
            <person name="Sharon I."/>
            <person name="Castelle C.J."/>
            <person name="Probst A.J."/>
            <person name="Thomas B.C."/>
            <person name="Singh A."/>
            <person name="Wilkins M.J."/>
            <person name="Karaoz U."/>
            <person name="Brodie E.L."/>
            <person name="Williams K.H."/>
            <person name="Hubbard S.S."/>
            <person name="Banfield J.F."/>
        </authorList>
    </citation>
    <scope>NUCLEOTIDE SEQUENCE [LARGE SCALE GENOMIC DNA]</scope>
</reference>
<dbReference type="EMBL" id="MFAH01000073">
    <property type="protein sequence ID" value="OGD69805.1"/>
    <property type="molecule type" value="Genomic_DNA"/>
</dbReference>
<gene>
    <name evidence="2" type="ORF">A3D09_02500</name>
</gene>
<comment type="caution">
    <text evidence="2">The sequence shown here is derived from an EMBL/GenBank/DDBJ whole genome shotgun (WGS) entry which is preliminary data.</text>
</comment>
<feature type="transmembrane region" description="Helical" evidence="1">
    <location>
        <begin position="21"/>
        <end position="46"/>
    </location>
</feature>
<proteinExistence type="predicted"/>
<sequence length="181" mass="19605">MKMRINYQSASKNTHSVGQAGTSMLEVIITLSIMSVISVASVWLVFTTLSLRDQVLATTTTTESLRVFSRTLTRAIQNTSVVGGSSSSLLLTSAAECWSFVYDSISKNVRYSQTLASGCTPNPDPTILFFPSYSEISAFNFSVASLATGGRQVTVSGVINTIFPFENYQTSFSDTFTNVID</sequence>
<dbReference type="AlphaFoldDB" id="A0A1F5ER05"/>
<dbReference type="Proteomes" id="UP000177390">
    <property type="component" value="Unassembled WGS sequence"/>
</dbReference>
<keyword evidence="1" id="KW-1133">Transmembrane helix</keyword>
<name>A0A1F5ER05_9BACT</name>
<keyword evidence="1" id="KW-0812">Transmembrane</keyword>